<keyword evidence="2" id="KW-1185">Reference proteome</keyword>
<feature type="non-terminal residue" evidence="1">
    <location>
        <position position="86"/>
    </location>
</feature>
<proteinExistence type="predicted"/>
<reference evidence="1" key="2">
    <citation type="journal article" date="2023" name="Plants (Basel)">
        <title>Annotation of the Turnera subulata (Passifloraceae) Draft Genome Reveals the S-Locus Evolved after the Divergence of Turneroideae from Passifloroideae in a Stepwise Manner.</title>
        <authorList>
            <person name="Henning P.M."/>
            <person name="Roalson E.H."/>
            <person name="Mir W."/>
            <person name="McCubbin A.G."/>
            <person name="Shore J.S."/>
        </authorList>
    </citation>
    <scope>NUCLEOTIDE SEQUENCE</scope>
    <source>
        <strain evidence="1">F60SS</strain>
    </source>
</reference>
<protein>
    <submittedName>
        <fullName evidence="1">Uncharacterized protein</fullName>
    </submittedName>
</protein>
<accession>A0A9Q0JCD6</accession>
<sequence length="86" mass="9870">EFLEAANDSGIILICYGGQLKEEGIDLLFARKSLHSRLVECRKDAKEIISSIYTNNYIESARVNRRRQPAIPMEEEEVLNGTWMII</sequence>
<evidence type="ECO:0000313" key="2">
    <source>
        <dbReference type="Proteomes" id="UP001141552"/>
    </source>
</evidence>
<dbReference type="AlphaFoldDB" id="A0A9Q0JCD6"/>
<gene>
    <name evidence="1" type="ORF">Tsubulata_037750</name>
</gene>
<name>A0A9Q0JCD6_9ROSI</name>
<organism evidence="1 2">
    <name type="scientific">Turnera subulata</name>
    <dbReference type="NCBI Taxonomy" id="218843"/>
    <lineage>
        <taxon>Eukaryota</taxon>
        <taxon>Viridiplantae</taxon>
        <taxon>Streptophyta</taxon>
        <taxon>Embryophyta</taxon>
        <taxon>Tracheophyta</taxon>
        <taxon>Spermatophyta</taxon>
        <taxon>Magnoliopsida</taxon>
        <taxon>eudicotyledons</taxon>
        <taxon>Gunneridae</taxon>
        <taxon>Pentapetalae</taxon>
        <taxon>rosids</taxon>
        <taxon>fabids</taxon>
        <taxon>Malpighiales</taxon>
        <taxon>Passifloraceae</taxon>
        <taxon>Turnera</taxon>
    </lineage>
</organism>
<comment type="caution">
    <text evidence="1">The sequence shown here is derived from an EMBL/GenBank/DDBJ whole genome shotgun (WGS) entry which is preliminary data.</text>
</comment>
<dbReference type="Proteomes" id="UP001141552">
    <property type="component" value="Unassembled WGS sequence"/>
</dbReference>
<dbReference type="EMBL" id="JAKUCV010004155">
    <property type="protein sequence ID" value="KAJ4836323.1"/>
    <property type="molecule type" value="Genomic_DNA"/>
</dbReference>
<evidence type="ECO:0000313" key="1">
    <source>
        <dbReference type="EMBL" id="KAJ4836323.1"/>
    </source>
</evidence>
<reference evidence="1" key="1">
    <citation type="submission" date="2022-02" db="EMBL/GenBank/DDBJ databases">
        <authorList>
            <person name="Henning P.M."/>
            <person name="McCubbin A.G."/>
            <person name="Shore J.S."/>
        </authorList>
    </citation>
    <scope>NUCLEOTIDE SEQUENCE</scope>
    <source>
        <strain evidence="1">F60SS</strain>
        <tissue evidence="1">Leaves</tissue>
    </source>
</reference>